<protein>
    <recommendedName>
        <fullName evidence="4">Cnidarian restricted protein</fullName>
    </recommendedName>
</protein>
<keyword evidence="3" id="KW-1185">Reference proteome</keyword>
<proteinExistence type="predicted"/>
<keyword evidence="1" id="KW-0732">Signal</keyword>
<accession>A0A7M5U5K4</accession>
<feature type="chain" id="PRO_5029699490" description="Cnidarian restricted protein" evidence="1">
    <location>
        <begin position="21"/>
        <end position="181"/>
    </location>
</feature>
<evidence type="ECO:0000313" key="3">
    <source>
        <dbReference type="Proteomes" id="UP000594262"/>
    </source>
</evidence>
<organism evidence="2 3">
    <name type="scientific">Clytia hemisphaerica</name>
    <dbReference type="NCBI Taxonomy" id="252671"/>
    <lineage>
        <taxon>Eukaryota</taxon>
        <taxon>Metazoa</taxon>
        <taxon>Cnidaria</taxon>
        <taxon>Hydrozoa</taxon>
        <taxon>Hydroidolina</taxon>
        <taxon>Leptothecata</taxon>
        <taxon>Obeliida</taxon>
        <taxon>Clytiidae</taxon>
        <taxon>Clytia</taxon>
    </lineage>
</organism>
<dbReference type="RefSeq" id="XP_066921544.1">
    <property type="nucleotide sequence ID" value="XM_067065443.1"/>
</dbReference>
<evidence type="ECO:0000313" key="2">
    <source>
        <dbReference type="EnsemblMetazoa" id="CLYHEMP006510.2"/>
    </source>
</evidence>
<dbReference type="EnsemblMetazoa" id="CLYHEMT006510.2">
    <property type="protein sequence ID" value="CLYHEMP006510.2"/>
    <property type="gene ID" value="CLYHEMG006510"/>
</dbReference>
<feature type="signal peptide" evidence="1">
    <location>
        <begin position="1"/>
        <end position="20"/>
    </location>
</feature>
<dbReference type="OrthoDB" id="110024at2759"/>
<dbReference type="Proteomes" id="UP000594262">
    <property type="component" value="Unplaced"/>
</dbReference>
<dbReference type="AlphaFoldDB" id="A0A7M5U5K4"/>
<dbReference type="GeneID" id="136808883"/>
<sequence>MKLAIISSLLLFALLQQCNAWCRSNVYHNYRCLRVPPTRSIIEHTLRFGAYIGGSHTCDNLRAKGQPTTWTDQENGKWHVNWGATVNVCFPSGGSVHFRSGWINERQGHDRQTRYLCCEFRKMRGGWGRSDFTRVCCDGLAKGSGIANTGTDYFAKMIELVNAGAPYAQAAASALAATKGK</sequence>
<evidence type="ECO:0008006" key="4">
    <source>
        <dbReference type="Google" id="ProtNLM"/>
    </source>
</evidence>
<reference evidence="2" key="1">
    <citation type="submission" date="2021-01" db="UniProtKB">
        <authorList>
            <consortium name="EnsemblMetazoa"/>
        </authorList>
    </citation>
    <scope>IDENTIFICATION</scope>
</reference>
<evidence type="ECO:0000256" key="1">
    <source>
        <dbReference type="SAM" id="SignalP"/>
    </source>
</evidence>
<name>A0A7M5U5K4_9CNID</name>